<dbReference type="AlphaFoldDB" id="A0AAV7RFV9"/>
<accession>A0AAV7RFV9</accession>
<comment type="caution">
    <text evidence="1">The sequence shown here is derived from an EMBL/GenBank/DDBJ whole genome shotgun (WGS) entry which is preliminary data.</text>
</comment>
<organism evidence="1 2">
    <name type="scientific">Pleurodeles waltl</name>
    <name type="common">Iberian ribbed newt</name>
    <dbReference type="NCBI Taxonomy" id="8319"/>
    <lineage>
        <taxon>Eukaryota</taxon>
        <taxon>Metazoa</taxon>
        <taxon>Chordata</taxon>
        <taxon>Craniata</taxon>
        <taxon>Vertebrata</taxon>
        <taxon>Euteleostomi</taxon>
        <taxon>Amphibia</taxon>
        <taxon>Batrachia</taxon>
        <taxon>Caudata</taxon>
        <taxon>Salamandroidea</taxon>
        <taxon>Salamandridae</taxon>
        <taxon>Pleurodelinae</taxon>
        <taxon>Pleurodeles</taxon>
    </lineage>
</organism>
<dbReference type="Proteomes" id="UP001066276">
    <property type="component" value="Chromosome 5"/>
</dbReference>
<dbReference type="EMBL" id="JANPWB010000009">
    <property type="protein sequence ID" value="KAJ1151366.1"/>
    <property type="molecule type" value="Genomic_DNA"/>
</dbReference>
<reference evidence="1" key="1">
    <citation type="journal article" date="2022" name="bioRxiv">
        <title>Sequencing and chromosome-scale assembly of the giantPleurodeles waltlgenome.</title>
        <authorList>
            <person name="Brown T."/>
            <person name="Elewa A."/>
            <person name="Iarovenko S."/>
            <person name="Subramanian E."/>
            <person name="Araus A.J."/>
            <person name="Petzold A."/>
            <person name="Susuki M."/>
            <person name="Suzuki K.-i.T."/>
            <person name="Hayashi T."/>
            <person name="Toyoda A."/>
            <person name="Oliveira C."/>
            <person name="Osipova E."/>
            <person name="Leigh N.D."/>
            <person name="Simon A."/>
            <person name="Yun M.H."/>
        </authorList>
    </citation>
    <scope>NUCLEOTIDE SEQUENCE</scope>
    <source>
        <strain evidence="1">20211129_DDA</strain>
        <tissue evidence="1">Liver</tissue>
    </source>
</reference>
<keyword evidence="2" id="KW-1185">Reference proteome</keyword>
<proteinExistence type="predicted"/>
<evidence type="ECO:0000313" key="2">
    <source>
        <dbReference type="Proteomes" id="UP001066276"/>
    </source>
</evidence>
<gene>
    <name evidence="1" type="ORF">NDU88_004148</name>
</gene>
<sequence>MAPCATRSQFPVPYLRCLGDAQIRISACPYCTRCLLHAGTQHIRTTKRLLVAAGVLLRSNLHASANVSKHFSDTSALQRLAYTPSQIVARVGTRRTKRRLGR</sequence>
<evidence type="ECO:0000313" key="1">
    <source>
        <dbReference type="EMBL" id="KAJ1151366.1"/>
    </source>
</evidence>
<protein>
    <submittedName>
        <fullName evidence="1">Uncharacterized protein</fullName>
    </submittedName>
</protein>
<name>A0AAV7RFV9_PLEWA</name>